<keyword evidence="6" id="KW-0368">Histidine biosynthesis</keyword>
<dbReference type="InterPro" id="IPR000807">
    <property type="entry name" value="ImidazoleglycerolP_deHydtase"/>
</dbReference>
<sequence>MVAPGESDEGSVQKRQRVSSESPWPAWGSGAAELAEGSGEAALQINVLVMDASSPAAAASSPAVIASGIAYLDHMVDQLTSHAQLKISLQVSLGGRQLQPHSNEAHTLGVDRNVASLAGAALGSAMADLLAVGDPERIGRRSAGGSFCFCAPLDEAFTELHLDFPKAGAPEPGNAEVSLAPYGIFPKAGRQCIGSFRTALTDVFLKEFAGALKCGLRARKVRGDNAHHVVEATFKSLARCLRKAMDEFCGFLPNCVAATLSYRRHSRMQRSTKETSIDVEVDLDPVAGLGLGAISTGIATLDGLLREIQEHSGIHMRILVSGDLWIDDHHSSEDVMITVGKALNEALGDKGGINRMGCAEGEVEGAKAAEAGSSGAEADILQAFWLVENDILPHAGIWIPRFLVIQGLNVEVLLPPPAVNKQCVFEMIPLLALLFGNVEATRQSLHKIKQKCIGAWRDCHRQIWPGVDLPPLAIPRSRRNHNSTVLVSMMPTSLTLAMVLWGCNRSRGTTLLGGAAVVLMSFINVCSGLGTFSVQLPILPGGGWLAIPVDAAGQFTASGLWDSLGPRDRDTAEHLWNSMAQDFESAMKQFDELVNMETATLASVEMQVPRGSYNPADRFHEKARAISLAWLNQSQECKVHDGFCWIQPVDLDISGLPCTDNSRSGLKKYEEGPAGPIFAVYAKRHIANKTPLLIIENTRVSQLDIISLRCIIELRLDVITLLLGDHFFLWQLWVDAEDGGHNGVSRKRTFVICSHQDRTSCMCDPFELYAAIAARVKKHIATKPSDYVTATDDEILREASHFRPHELDLTYLLNKRELTCIDDFKLKYAELYPGTSAEDDPDLVCFLGDSTGNRYTWSGNSGKISTFRLNAKTGKYFLPHCKRWLTAGDRLGAMGFPVRQNVAEAMGVPQIPILHAARAGDLAGNAMHFNNAAIVQLVAMSCFRLLY</sequence>
<feature type="transmembrane region" description="Helical" evidence="9">
    <location>
        <begin position="485"/>
        <end position="503"/>
    </location>
</feature>
<evidence type="ECO:0000256" key="3">
    <source>
        <dbReference type="ARBA" id="ARBA00007481"/>
    </source>
</evidence>
<comment type="catalytic activity">
    <reaction evidence="1">
        <text>D-erythro-1-(imidazol-4-yl)glycerol 3-phosphate = 3-(imidazol-4-yl)-2-oxopropyl phosphate + H2O</text>
        <dbReference type="Rhea" id="RHEA:11040"/>
        <dbReference type="ChEBI" id="CHEBI:15377"/>
        <dbReference type="ChEBI" id="CHEBI:57766"/>
        <dbReference type="ChEBI" id="CHEBI:58278"/>
        <dbReference type="EC" id="4.2.1.19"/>
    </reaction>
</comment>
<dbReference type="InterPro" id="IPR029063">
    <property type="entry name" value="SAM-dependent_MTases_sf"/>
</dbReference>
<evidence type="ECO:0000256" key="9">
    <source>
        <dbReference type="SAM" id="Phobius"/>
    </source>
</evidence>
<dbReference type="InterPro" id="IPR020568">
    <property type="entry name" value="Ribosomal_Su5_D2-typ_SF"/>
</dbReference>
<evidence type="ECO:0000313" key="11">
    <source>
        <dbReference type="Proteomes" id="UP000626109"/>
    </source>
</evidence>
<dbReference type="PANTHER" id="PTHR23133:SF2">
    <property type="entry name" value="IMIDAZOLEGLYCEROL-PHOSPHATE DEHYDRATASE"/>
    <property type="match status" value="1"/>
</dbReference>
<dbReference type="EC" id="4.2.1.19" evidence="4"/>
<dbReference type="InterPro" id="IPR038494">
    <property type="entry name" value="IGPD_sf"/>
</dbReference>
<dbReference type="GO" id="GO:0000105">
    <property type="term" value="P:L-histidine biosynthetic process"/>
    <property type="evidence" value="ECO:0007669"/>
    <property type="project" value="UniProtKB-UniPathway"/>
</dbReference>
<dbReference type="UniPathway" id="UPA00031">
    <property type="reaction ID" value="UER00011"/>
</dbReference>
<dbReference type="PANTHER" id="PTHR23133">
    <property type="entry name" value="IMIDAZOLEGLYCEROL-PHOSPHATE DEHYDRATASE HIS7"/>
    <property type="match status" value="1"/>
</dbReference>
<keyword evidence="7" id="KW-0456">Lyase</keyword>
<evidence type="ECO:0000256" key="8">
    <source>
        <dbReference type="SAM" id="MobiDB-lite"/>
    </source>
</evidence>
<comment type="caution">
    <text evidence="10">The sequence shown here is derived from an EMBL/GenBank/DDBJ whole genome shotgun (WGS) entry which is preliminary data.</text>
</comment>
<feature type="region of interest" description="Disordered" evidence="8">
    <location>
        <begin position="1"/>
        <end position="31"/>
    </location>
</feature>
<keyword evidence="5" id="KW-0028">Amino-acid biosynthesis</keyword>
<keyword evidence="9" id="KW-0812">Transmembrane</keyword>
<evidence type="ECO:0000313" key="10">
    <source>
        <dbReference type="EMBL" id="CAE8740448.1"/>
    </source>
</evidence>
<evidence type="ECO:0000256" key="4">
    <source>
        <dbReference type="ARBA" id="ARBA00012075"/>
    </source>
</evidence>
<dbReference type="Proteomes" id="UP000626109">
    <property type="component" value="Unassembled WGS sequence"/>
</dbReference>
<feature type="transmembrane region" description="Helical" evidence="9">
    <location>
        <begin position="510"/>
        <end position="530"/>
    </location>
</feature>
<gene>
    <name evidence="10" type="ORF">PGLA2088_LOCUS50035</name>
</gene>
<dbReference type="AlphaFoldDB" id="A0A813M482"/>
<dbReference type="InterPro" id="IPR020565">
    <property type="entry name" value="ImidazoleglycerP_deHydtase_CS"/>
</dbReference>
<evidence type="ECO:0000256" key="7">
    <source>
        <dbReference type="ARBA" id="ARBA00023239"/>
    </source>
</evidence>
<keyword evidence="9" id="KW-0472">Membrane</keyword>
<organism evidence="10 11">
    <name type="scientific">Polarella glacialis</name>
    <name type="common">Dinoflagellate</name>
    <dbReference type="NCBI Taxonomy" id="89957"/>
    <lineage>
        <taxon>Eukaryota</taxon>
        <taxon>Sar</taxon>
        <taxon>Alveolata</taxon>
        <taxon>Dinophyceae</taxon>
        <taxon>Suessiales</taxon>
        <taxon>Suessiaceae</taxon>
        <taxon>Polarella</taxon>
    </lineage>
</organism>
<comment type="pathway">
    <text evidence="2">Amino-acid biosynthesis; L-histidine biosynthesis; L-histidine from 5-phospho-alpha-D-ribose 1-diphosphate: step 6/9.</text>
</comment>
<dbReference type="SUPFAM" id="SSF54211">
    <property type="entry name" value="Ribosomal protein S5 domain 2-like"/>
    <property type="match status" value="2"/>
</dbReference>
<comment type="similarity">
    <text evidence="3">Belongs to the imidazoleglycerol-phosphate dehydratase family.</text>
</comment>
<reference evidence="10" key="1">
    <citation type="submission" date="2021-02" db="EMBL/GenBank/DDBJ databases">
        <authorList>
            <person name="Dougan E. K."/>
            <person name="Rhodes N."/>
            <person name="Thang M."/>
            <person name="Chan C."/>
        </authorList>
    </citation>
    <scope>NUCLEOTIDE SEQUENCE</scope>
</reference>
<name>A0A813M482_POLGL</name>
<dbReference type="PROSITE" id="PS00955">
    <property type="entry name" value="IGP_DEHYDRATASE_2"/>
    <property type="match status" value="1"/>
</dbReference>
<evidence type="ECO:0000256" key="5">
    <source>
        <dbReference type="ARBA" id="ARBA00022605"/>
    </source>
</evidence>
<dbReference type="FunFam" id="3.30.230.40:FF:000003">
    <property type="entry name" value="Imidazoleglycerol-phosphate dehydratase HisB"/>
    <property type="match status" value="1"/>
</dbReference>
<proteinExistence type="inferred from homology"/>
<evidence type="ECO:0000256" key="1">
    <source>
        <dbReference type="ARBA" id="ARBA00001723"/>
    </source>
</evidence>
<dbReference type="Pfam" id="PF00475">
    <property type="entry name" value="IGPD"/>
    <property type="match status" value="2"/>
</dbReference>
<evidence type="ECO:0000256" key="2">
    <source>
        <dbReference type="ARBA" id="ARBA00005047"/>
    </source>
</evidence>
<keyword evidence="9" id="KW-1133">Transmembrane helix</keyword>
<evidence type="ECO:0000256" key="6">
    <source>
        <dbReference type="ARBA" id="ARBA00023102"/>
    </source>
</evidence>
<dbReference type="SUPFAM" id="SSF53335">
    <property type="entry name" value="S-adenosyl-L-methionine-dependent methyltransferases"/>
    <property type="match status" value="1"/>
</dbReference>
<protein>
    <recommendedName>
        <fullName evidence="4">imidazoleglycerol-phosphate dehydratase</fullName>
        <ecNumber evidence="4">4.2.1.19</ecNumber>
    </recommendedName>
</protein>
<dbReference type="GO" id="GO:0004424">
    <property type="term" value="F:imidazoleglycerol-phosphate dehydratase activity"/>
    <property type="evidence" value="ECO:0007669"/>
    <property type="project" value="UniProtKB-EC"/>
</dbReference>
<dbReference type="EMBL" id="CAJNNW010037260">
    <property type="protein sequence ID" value="CAE8740448.1"/>
    <property type="molecule type" value="Genomic_DNA"/>
</dbReference>
<accession>A0A813M482</accession>
<dbReference type="Gene3D" id="3.30.230.40">
    <property type="entry name" value="Imidazole glycerol phosphate dehydratase, domain 1"/>
    <property type="match status" value="3"/>
</dbReference>